<evidence type="ECO:0000313" key="7">
    <source>
        <dbReference type="EMBL" id="CAB4687331.1"/>
    </source>
</evidence>
<comment type="subcellular location">
    <subcellularLocation>
        <location evidence="1">Cytoplasm</location>
    </subcellularLocation>
</comment>
<evidence type="ECO:0000259" key="6">
    <source>
        <dbReference type="Pfam" id="PF21981"/>
    </source>
</evidence>
<dbReference type="Gene3D" id="1.10.10.10">
    <property type="entry name" value="Winged helix-like DNA-binding domain superfamily/Winged helix DNA-binding domain"/>
    <property type="match status" value="2"/>
</dbReference>
<dbReference type="GO" id="GO:0005737">
    <property type="term" value="C:cytoplasm"/>
    <property type="evidence" value="ECO:0007669"/>
    <property type="project" value="UniProtKB-SubCell"/>
</dbReference>
<sequence>MDIEQILKEAAESGNVTKYSLKSVDSLEEDVRQALIKLIARGGKSSNALRTALIAKEFPREIVDQMIARFIEVSLIDDFALARDLVEMAVTRKAKAKSVIARELAEKGIPKDAIEAALSEIDQDTELEAAKLIAEKRIRQLLKLEPDVRQRRLAGFLSRKGYSSSVVWAAVRFATEQVT</sequence>
<comment type="similarity">
    <text evidence="2">Belongs to the RecX family.</text>
</comment>
<evidence type="ECO:0000256" key="4">
    <source>
        <dbReference type="ARBA" id="ARBA00022490"/>
    </source>
</evidence>
<organism evidence="7">
    <name type="scientific">freshwater metagenome</name>
    <dbReference type="NCBI Taxonomy" id="449393"/>
    <lineage>
        <taxon>unclassified sequences</taxon>
        <taxon>metagenomes</taxon>
        <taxon>ecological metagenomes</taxon>
    </lineage>
</organism>
<dbReference type="InterPro" id="IPR053924">
    <property type="entry name" value="RecX_HTH_2nd"/>
</dbReference>
<evidence type="ECO:0000259" key="5">
    <source>
        <dbReference type="Pfam" id="PF02631"/>
    </source>
</evidence>
<dbReference type="InterPro" id="IPR036388">
    <property type="entry name" value="WH-like_DNA-bd_sf"/>
</dbReference>
<dbReference type="AlphaFoldDB" id="A0A6J6NKR7"/>
<evidence type="ECO:0000256" key="3">
    <source>
        <dbReference type="ARBA" id="ARBA00018111"/>
    </source>
</evidence>
<dbReference type="PANTHER" id="PTHR33602">
    <property type="entry name" value="REGULATORY PROTEIN RECX FAMILY PROTEIN"/>
    <property type="match status" value="1"/>
</dbReference>
<feature type="domain" description="RecX third three-helical" evidence="6">
    <location>
        <begin position="124"/>
        <end position="171"/>
    </location>
</feature>
<dbReference type="GO" id="GO:0006282">
    <property type="term" value="P:regulation of DNA repair"/>
    <property type="evidence" value="ECO:0007669"/>
    <property type="project" value="InterPro"/>
</dbReference>
<accession>A0A6J6NKR7</accession>
<proteinExistence type="inferred from homology"/>
<dbReference type="Pfam" id="PF02631">
    <property type="entry name" value="RecX_HTH2"/>
    <property type="match status" value="1"/>
</dbReference>
<feature type="domain" description="RecX second three-helical" evidence="5">
    <location>
        <begin position="77"/>
        <end position="118"/>
    </location>
</feature>
<evidence type="ECO:0000256" key="1">
    <source>
        <dbReference type="ARBA" id="ARBA00004496"/>
    </source>
</evidence>
<protein>
    <recommendedName>
        <fullName evidence="3">Regulatory protein RecX</fullName>
    </recommendedName>
</protein>
<dbReference type="HAMAP" id="MF_01114">
    <property type="entry name" value="RecX"/>
    <property type="match status" value="1"/>
</dbReference>
<dbReference type="InterPro" id="IPR003783">
    <property type="entry name" value="Regulatory_RecX"/>
</dbReference>
<keyword evidence="4" id="KW-0963">Cytoplasm</keyword>
<reference evidence="7" key="1">
    <citation type="submission" date="2020-05" db="EMBL/GenBank/DDBJ databases">
        <authorList>
            <person name="Chiriac C."/>
            <person name="Salcher M."/>
            <person name="Ghai R."/>
            <person name="Kavagutti S V."/>
        </authorList>
    </citation>
    <scope>NUCLEOTIDE SEQUENCE</scope>
</reference>
<dbReference type="Pfam" id="PF21981">
    <property type="entry name" value="RecX_HTH3"/>
    <property type="match status" value="1"/>
</dbReference>
<evidence type="ECO:0000256" key="2">
    <source>
        <dbReference type="ARBA" id="ARBA00009695"/>
    </source>
</evidence>
<name>A0A6J6NKR7_9ZZZZ</name>
<dbReference type="InterPro" id="IPR053925">
    <property type="entry name" value="RecX_HTH_3rd"/>
</dbReference>
<dbReference type="EMBL" id="CAEZXL010000085">
    <property type="protein sequence ID" value="CAB4687331.1"/>
    <property type="molecule type" value="Genomic_DNA"/>
</dbReference>
<gene>
    <name evidence="7" type="ORF">UFOPK2373_00588</name>
</gene>
<dbReference type="PANTHER" id="PTHR33602:SF1">
    <property type="entry name" value="REGULATORY PROTEIN RECX FAMILY PROTEIN"/>
    <property type="match status" value="1"/>
</dbReference>